<comment type="caution">
    <text evidence="1">The sequence shown here is derived from an EMBL/GenBank/DDBJ whole genome shotgun (WGS) entry which is preliminary data.</text>
</comment>
<dbReference type="AlphaFoldDB" id="W4L4I7"/>
<name>W4L4I7_ENTF1</name>
<evidence type="ECO:0000313" key="2">
    <source>
        <dbReference type="Proteomes" id="UP000019141"/>
    </source>
</evidence>
<gene>
    <name evidence="1" type="ORF">ETSY1_42210</name>
</gene>
<evidence type="ECO:0008006" key="3">
    <source>
        <dbReference type="Google" id="ProtNLM"/>
    </source>
</evidence>
<keyword evidence="2" id="KW-1185">Reference proteome</keyword>
<organism evidence="1 2">
    <name type="scientific">Entotheonella factor</name>
    <dbReference type="NCBI Taxonomy" id="1429438"/>
    <lineage>
        <taxon>Bacteria</taxon>
        <taxon>Pseudomonadati</taxon>
        <taxon>Nitrospinota/Tectimicrobiota group</taxon>
        <taxon>Candidatus Tectimicrobiota</taxon>
        <taxon>Candidatus Entotheonellia</taxon>
        <taxon>Candidatus Entotheonellales</taxon>
        <taxon>Candidatus Entotheonellaceae</taxon>
        <taxon>Candidatus Entotheonella</taxon>
    </lineage>
</organism>
<protein>
    <recommendedName>
        <fullName evidence="3">Transposase (putative) YhgA-like domain-containing protein</fullName>
    </recommendedName>
</protein>
<accession>W4L4I7</accession>
<dbReference type="HOGENOM" id="CLU_1902854_0_0_7"/>
<sequence>MLLLAAYHPERSWSTLVIELLGTLSSLPDSGGINYIRVFLRYLLQTQDREIIESFQEALRDQAPAVGDDLMTYAQELLAEGKAEGKAEGREEGRLEERVRMIENLLRLKTAWTMIEEVTGVTESQFLLLKQQLNERPA</sequence>
<dbReference type="PATRIC" id="fig|1429438.4.peg.7891"/>
<evidence type="ECO:0000313" key="1">
    <source>
        <dbReference type="EMBL" id="ETW92774.1"/>
    </source>
</evidence>
<dbReference type="Proteomes" id="UP000019141">
    <property type="component" value="Unassembled WGS sequence"/>
</dbReference>
<proteinExistence type="predicted"/>
<reference evidence="1 2" key="1">
    <citation type="journal article" date="2014" name="Nature">
        <title>An environmental bacterial taxon with a large and distinct metabolic repertoire.</title>
        <authorList>
            <person name="Wilson M.C."/>
            <person name="Mori T."/>
            <person name="Ruckert C."/>
            <person name="Uria A.R."/>
            <person name="Helf M.J."/>
            <person name="Takada K."/>
            <person name="Gernert C."/>
            <person name="Steffens U.A."/>
            <person name="Heycke N."/>
            <person name="Schmitt S."/>
            <person name="Rinke C."/>
            <person name="Helfrich E.J."/>
            <person name="Brachmann A.O."/>
            <person name="Gurgui C."/>
            <person name="Wakimoto T."/>
            <person name="Kracht M."/>
            <person name="Crusemann M."/>
            <person name="Hentschel U."/>
            <person name="Abe I."/>
            <person name="Matsunaga S."/>
            <person name="Kalinowski J."/>
            <person name="Takeyama H."/>
            <person name="Piel J."/>
        </authorList>
    </citation>
    <scope>NUCLEOTIDE SEQUENCE [LARGE SCALE GENOMIC DNA]</scope>
    <source>
        <strain evidence="2">TSY1</strain>
    </source>
</reference>
<dbReference type="EMBL" id="AZHW01001379">
    <property type="protein sequence ID" value="ETW92774.1"/>
    <property type="molecule type" value="Genomic_DNA"/>
</dbReference>